<name>A0A238F888_9BASI</name>
<dbReference type="Proteomes" id="UP000198372">
    <property type="component" value="Unassembled WGS sequence"/>
</dbReference>
<evidence type="ECO:0000313" key="3">
    <source>
        <dbReference type="Proteomes" id="UP000198372"/>
    </source>
</evidence>
<evidence type="ECO:0000256" key="1">
    <source>
        <dbReference type="SAM" id="MobiDB-lite"/>
    </source>
</evidence>
<dbReference type="EMBL" id="FMSP01000003">
    <property type="protein sequence ID" value="SCV68084.1"/>
    <property type="molecule type" value="Genomic_DNA"/>
</dbReference>
<reference evidence="3" key="1">
    <citation type="submission" date="2016-09" db="EMBL/GenBank/DDBJ databases">
        <authorList>
            <person name="Jeantristanb JTB J.-T."/>
            <person name="Ricardo R."/>
        </authorList>
    </citation>
    <scope>NUCLEOTIDE SEQUENCE [LARGE SCALE GENOMIC DNA]</scope>
</reference>
<feature type="region of interest" description="Disordered" evidence="1">
    <location>
        <begin position="29"/>
        <end position="51"/>
    </location>
</feature>
<proteinExistence type="predicted"/>
<dbReference type="AlphaFoldDB" id="A0A238F888"/>
<gene>
    <name evidence="2" type="ORF">BQ2448_205</name>
</gene>
<organism evidence="2 3">
    <name type="scientific">Microbotryum intermedium</name>
    <dbReference type="NCBI Taxonomy" id="269621"/>
    <lineage>
        <taxon>Eukaryota</taxon>
        <taxon>Fungi</taxon>
        <taxon>Dikarya</taxon>
        <taxon>Basidiomycota</taxon>
        <taxon>Pucciniomycotina</taxon>
        <taxon>Microbotryomycetes</taxon>
        <taxon>Microbotryales</taxon>
        <taxon>Microbotryaceae</taxon>
        <taxon>Microbotryum</taxon>
    </lineage>
</organism>
<dbReference type="OrthoDB" id="10479830at2759"/>
<keyword evidence="3" id="KW-1185">Reference proteome</keyword>
<protein>
    <submittedName>
        <fullName evidence="2">BQ2448_205 protein</fullName>
    </submittedName>
</protein>
<sequence>MTTHIATIQANSRGTLGGKLATQLAAQKADGNRAAEARQAGETRDAPLVWD</sequence>
<evidence type="ECO:0000313" key="2">
    <source>
        <dbReference type="EMBL" id="SCV68084.1"/>
    </source>
</evidence>
<feature type="compositionally biased region" description="Basic and acidic residues" evidence="1">
    <location>
        <begin position="30"/>
        <end position="45"/>
    </location>
</feature>
<accession>A0A238F888</accession>